<feature type="transmembrane region" description="Helical" evidence="7">
    <location>
        <begin position="68"/>
        <end position="85"/>
    </location>
</feature>
<dbReference type="InterPro" id="IPR017475">
    <property type="entry name" value="EPS_sugar_tfrase"/>
</dbReference>
<evidence type="ECO:0000256" key="2">
    <source>
        <dbReference type="ARBA" id="ARBA00006464"/>
    </source>
</evidence>
<evidence type="ECO:0000256" key="6">
    <source>
        <dbReference type="ARBA" id="ARBA00023136"/>
    </source>
</evidence>
<feature type="transmembrane region" description="Helical" evidence="7">
    <location>
        <begin position="30"/>
        <end position="47"/>
    </location>
</feature>
<organism evidence="9 10">
    <name type="scientific">Achromobacter aloeverae</name>
    <dbReference type="NCBI Taxonomy" id="1750518"/>
    <lineage>
        <taxon>Bacteria</taxon>
        <taxon>Pseudomonadati</taxon>
        <taxon>Pseudomonadota</taxon>
        <taxon>Betaproteobacteria</taxon>
        <taxon>Burkholderiales</taxon>
        <taxon>Alcaligenaceae</taxon>
        <taxon>Achromobacter</taxon>
    </lineage>
</organism>
<dbReference type="Pfam" id="PF13727">
    <property type="entry name" value="CoA_binding_3"/>
    <property type="match status" value="1"/>
</dbReference>
<evidence type="ECO:0000256" key="7">
    <source>
        <dbReference type="SAM" id="Phobius"/>
    </source>
</evidence>
<keyword evidence="6 7" id="KW-0472">Membrane</keyword>
<keyword evidence="4 7" id="KW-0812">Transmembrane</keyword>
<evidence type="ECO:0000256" key="5">
    <source>
        <dbReference type="ARBA" id="ARBA00022989"/>
    </source>
</evidence>
<evidence type="ECO:0000256" key="4">
    <source>
        <dbReference type="ARBA" id="ARBA00022692"/>
    </source>
</evidence>
<gene>
    <name evidence="9" type="ORF">C7R54_17005</name>
</gene>
<dbReference type="NCBIfam" id="TIGR03023">
    <property type="entry name" value="WcaJ_sugtrans"/>
    <property type="match status" value="1"/>
</dbReference>
<proteinExistence type="inferred from homology"/>
<sequence length="458" mass="51372">MALGGLVCALLNAGAFLLLAGFHGIKSPVFVSWVPAVLAMGAFYIYSRFTLLISARNMWWMLGRGMMRWFNVLFLCVAALFFLPREQIDPHWLRMMTLQWAAIALPLQLLGLFSLRRAAYRINNSPSSRRAAVFFGMGPEARKLAMRLQRSPILGIYVAGYYAEEPVTPRDGEAPVPKYLGRYPDALPQIEAGKFGMAFVTLDDEKEKPLTADLMNRLYDSTSAIYLMPESPFLGELSASSADIAGVPLLALHETHMVGLSRSIKRAMDLVIGGLMLVALAPVMLAAAIAIKLTSPGPVIFRQQRYGERGLPITVYKFRSMTVASGKEADGSLRQAQVGDKRVTRVGRFLRKTSLDELPQLFNVMTGTMSLVGPRPHAAEHNELYRRLIRGYMLRHSVKPGITGWAQIHGLRGETDTPEKMQRRVKYDRYYIANWSLQLDLKILVRTVLVIFWDRNAY</sequence>
<dbReference type="InterPro" id="IPR017473">
    <property type="entry name" value="Undecaprenyl-P_gluc_Ptfrase"/>
</dbReference>
<dbReference type="InterPro" id="IPR003362">
    <property type="entry name" value="Bact_transf"/>
</dbReference>
<keyword evidence="5 7" id="KW-1133">Transmembrane helix</keyword>
<comment type="similarity">
    <text evidence="2">Belongs to the bacterial sugar transferase family.</text>
</comment>
<evidence type="ECO:0000256" key="3">
    <source>
        <dbReference type="ARBA" id="ARBA00022679"/>
    </source>
</evidence>
<dbReference type="EMBL" id="PYAL01000005">
    <property type="protein sequence ID" value="RXN87010.1"/>
    <property type="molecule type" value="Genomic_DNA"/>
</dbReference>
<comment type="subcellular location">
    <subcellularLocation>
        <location evidence="1">Membrane</location>
        <topology evidence="1">Multi-pass membrane protein</topology>
    </subcellularLocation>
</comment>
<evidence type="ECO:0000259" key="8">
    <source>
        <dbReference type="Pfam" id="PF02397"/>
    </source>
</evidence>
<evidence type="ECO:0000313" key="9">
    <source>
        <dbReference type="EMBL" id="RXN87010.1"/>
    </source>
</evidence>
<keyword evidence="3 9" id="KW-0808">Transferase</keyword>
<evidence type="ECO:0000256" key="1">
    <source>
        <dbReference type="ARBA" id="ARBA00004141"/>
    </source>
</evidence>
<dbReference type="PANTHER" id="PTHR30576">
    <property type="entry name" value="COLANIC BIOSYNTHESIS UDP-GLUCOSE LIPID CARRIER TRANSFERASE"/>
    <property type="match status" value="1"/>
</dbReference>
<feature type="domain" description="Bacterial sugar transferase" evidence="8">
    <location>
        <begin position="265"/>
        <end position="452"/>
    </location>
</feature>
<comment type="caution">
    <text evidence="9">The sequence shown here is derived from an EMBL/GenBank/DDBJ whole genome shotgun (WGS) entry which is preliminary data.</text>
</comment>
<dbReference type="Pfam" id="PF02397">
    <property type="entry name" value="Bac_transf"/>
    <property type="match status" value="1"/>
</dbReference>
<dbReference type="NCBIfam" id="TIGR03025">
    <property type="entry name" value="EPS_sugtrans"/>
    <property type="match status" value="1"/>
</dbReference>
<feature type="transmembrane region" description="Helical" evidence="7">
    <location>
        <begin position="270"/>
        <end position="291"/>
    </location>
</feature>
<feature type="transmembrane region" description="Helical" evidence="7">
    <location>
        <begin position="97"/>
        <end position="115"/>
    </location>
</feature>
<accession>A0A4Q1HHH4</accession>
<reference evidence="9 10" key="1">
    <citation type="journal article" date="2017" name="Int. J. Syst. Evol. Microbiol.">
        <title>Achromobacter aloeverae sp. nov., isolated from the root of Aloe vera (L.) Burm.f.</title>
        <authorList>
            <person name="Kuncharoen N."/>
            <person name="Muramatsu Y."/>
            <person name="Shibata C."/>
            <person name="Kamakura Y."/>
            <person name="Nakagawa Y."/>
            <person name="Tanasupawat S."/>
        </authorList>
    </citation>
    <scope>NUCLEOTIDE SEQUENCE [LARGE SCALE GENOMIC DNA]</scope>
    <source>
        <strain evidence="9 10">AVA-1</strain>
    </source>
</reference>
<dbReference type="GO" id="GO:0016020">
    <property type="term" value="C:membrane"/>
    <property type="evidence" value="ECO:0007669"/>
    <property type="project" value="UniProtKB-SubCell"/>
</dbReference>
<evidence type="ECO:0000313" key="10">
    <source>
        <dbReference type="Proteomes" id="UP000290849"/>
    </source>
</evidence>
<dbReference type="OrthoDB" id="9808602at2"/>
<dbReference type="Proteomes" id="UP000290849">
    <property type="component" value="Unassembled WGS sequence"/>
</dbReference>
<dbReference type="PANTHER" id="PTHR30576:SF0">
    <property type="entry name" value="UNDECAPRENYL-PHOSPHATE N-ACETYLGALACTOSAMINYL 1-PHOSPHATE TRANSFERASE-RELATED"/>
    <property type="match status" value="1"/>
</dbReference>
<dbReference type="AlphaFoldDB" id="A0A4Q1HHH4"/>
<dbReference type="GO" id="GO:0016780">
    <property type="term" value="F:phosphotransferase activity, for other substituted phosphate groups"/>
    <property type="evidence" value="ECO:0007669"/>
    <property type="project" value="TreeGrafter"/>
</dbReference>
<name>A0A4Q1HHH4_9BURK</name>
<protein>
    <submittedName>
        <fullName evidence="9">Undecaprenyl-phosphate glucose phosphotransferase</fullName>
    </submittedName>
</protein>
<keyword evidence="10" id="KW-1185">Reference proteome</keyword>